<gene>
    <name evidence="2" type="primary">ychH</name>
    <name evidence="2" type="ORF">V8N49_15865</name>
</gene>
<keyword evidence="1" id="KW-1133">Transmembrane helix</keyword>
<sequence length="95" mass="10634">MKRKHSHVMGNALMVLGLVVMVGGVGYSVLNQLPQLNLPEYMVHGAIFSIFIGALLWLVGARVSGREKIADRYYWVRHCGDKRCRHGSSQHNSQS</sequence>
<organism evidence="2 3">
    <name type="scientific">Erwinia aphidicola</name>
    <dbReference type="NCBI Taxonomy" id="68334"/>
    <lineage>
        <taxon>Bacteria</taxon>
        <taxon>Pseudomonadati</taxon>
        <taxon>Pseudomonadota</taxon>
        <taxon>Gammaproteobacteria</taxon>
        <taxon>Enterobacterales</taxon>
        <taxon>Erwiniaceae</taxon>
        <taxon>Erwinia</taxon>
    </lineage>
</organism>
<evidence type="ECO:0000313" key="3">
    <source>
        <dbReference type="Proteomes" id="UP001306592"/>
    </source>
</evidence>
<dbReference type="GeneID" id="89475712"/>
<feature type="transmembrane region" description="Helical" evidence="1">
    <location>
        <begin position="41"/>
        <end position="59"/>
    </location>
</feature>
<protein>
    <submittedName>
        <fullName evidence="2">Stress-induced protein YchH</fullName>
    </submittedName>
</protein>
<reference evidence="2 3" key="1">
    <citation type="submission" date="2024-02" db="EMBL/GenBank/DDBJ databases">
        <title>First report Erwinia aphidicola in onion in Chile.</title>
        <authorList>
            <person name="Valenzuela M."/>
            <person name="Pena M."/>
            <person name="Dutta B."/>
        </authorList>
    </citation>
    <scope>NUCLEOTIDE SEQUENCE [LARGE SCALE GENOMIC DNA]</scope>
    <source>
        <strain evidence="2 3">QCJ3A</strain>
    </source>
</reference>
<comment type="caution">
    <text evidence="2">The sequence shown here is derived from an EMBL/GenBank/DDBJ whole genome shotgun (WGS) entry which is preliminary data.</text>
</comment>
<dbReference type="RefSeq" id="WP_048916265.1">
    <property type="nucleotide sequence ID" value="NZ_CAKKMT010000001.1"/>
</dbReference>
<name>A0ABU8DHY9_ERWAP</name>
<dbReference type="InterPro" id="IPR019698">
    <property type="entry name" value="DUF2583"/>
</dbReference>
<keyword evidence="1" id="KW-0472">Membrane</keyword>
<evidence type="ECO:0000256" key="1">
    <source>
        <dbReference type="SAM" id="Phobius"/>
    </source>
</evidence>
<keyword evidence="1" id="KW-0812">Transmembrane</keyword>
<dbReference type="Proteomes" id="UP001306592">
    <property type="component" value="Unassembled WGS sequence"/>
</dbReference>
<dbReference type="Pfam" id="PF10762">
    <property type="entry name" value="DUF2583"/>
    <property type="match status" value="1"/>
</dbReference>
<feature type="transmembrane region" description="Helical" evidence="1">
    <location>
        <begin position="12"/>
        <end position="29"/>
    </location>
</feature>
<evidence type="ECO:0000313" key="2">
    <source>
        <dbReference type="EMBL" id="MEI2683127.1"/>
    </source>
</evidence>
<accession>A0ABU8DHY9</accession>
<keyword evidence="3" id="KW-1185">Reference proteome</keyword>
<dbReference type="NCBIfam" id="NF007968">
    <property type="entry name" value="PRK10692.1"/>
    <property type="match status" value="1"/>
</dbReference>
<dbReference type="EMBL" id="JBANEI010000011">
    <property type="protein sequence ID" value="MEI2683127.1"/>
    <property type="molecule type" value="Genomic_DNA"/>
</dbReference>
<proteinExistence type="predicted"/>